<dbReference type="PANTHER" id="PTHR46382:SF1">
    <property type="entry name" value="PHOSPHATIDATE CYTIDYLYLTRANSFERASE"/>
    <property type="match status" value="1"/>
</dbReference>
<evidence type="ECO:0000256" key="7">
    <source>
        <dbReference type="ARBA" id="ARBA00019373"/>
    </source>
</evidence>
<evidence type="ECO:0000256" key="11">
    <source>
        <dbReference type="ARBA" id="ARBA00022692"/>
    </source>
</evidence>
<comment type="similarity">
    <text evidence="5 18">Belongs to the CDS family.</text>
</comment>
<evidence type="ECO:0000313" key="21">
    <source>
        <dbReference type="Proteomes" id="UP000184404"/>
    </source>
</evidence>
<name>A0A1M4W6C1_9FIRM</name>
<evidence type="ECO:0000256" key="15">
    <source>
        <dbReference type="ARBA" id="ARBA00023136"/>
    </source>
</evidence>
<keyword evidence="11 18" id="KW-0812">Transmembrane</keyword>
<keyword evidence="12 18" id="KW-0548">Nucleotidyltransferase</keyword>
<accession>A0A1M4W6C1</accession>
<feature type="transmembrane region" description="Helical" evidence="19">
    <location>
        <begin position="207"/>
        <end position="227"/>
    </location>
</feature>
<feature type="transmembrane region" description="Helical" evidence="19">
    <location>
        <begin position="107"/>
        <end position="126"/>
    </location>
</feature>
<feature type="transmembrane region" description="Helical" evidence="19">
    <location>
        <begin position="51"/>
        <end position="71"/>
    </location>
</feature>
<organism evidence="20 21">
    <name type="scientific">Schwartzia succinivorans DSM 10502</name>
    <dbReference type="NCBI Taxonomy" id="1123243"/>
    <lineage>
        <taxon>Bacteria</taxon>
        <taxon>Bacillati</taxon>
        <taxon>Bacillota</taxon>
        <taxon>Negativicutes</taxon>
        <taxon>Selenomonadales</taxon>
        <taxon>Selenomonadaceae</taxon>
        <taxon>Schwartzia</taxon>
    </lineage>
</organism>
<evidence type="ECO:0000256" key="18">
    <source>
        <dbReference type="RuleBase" id="RU003938"/>
    </source>
</evidence>
<feature type="transmembrane region" description="Helical" evidence="19">
    <location>
        <begin position="257"/>
        <end position="274"/>
    </location>
</feature>
<dbReference type="GO" id="GO:0005886">
    <property type="term" value="C:plasma membrane"/>
    <property type="evidence" value="ECO:0007669"/>
    <property type="project" value="UniProtKB-SubCell"/>
</dbReference>
<evidence type="ECO:0000256" key="13">
    <source>
        <dbReference type="ARBA" id="ARBA00022989"/>
    </source>
</evidence>
<sequence>MAIRVVTGIVGIALAAFIIQTGGVVYSAAVLLLMLIGWHEYAKAFSSFGKPLAYFSGMLAMLSFWACAWKGNADEFMALSTFWILWTLLQAVFFHRSFSVEQACYSVAGIVYLGFSFSHLILLRFFDTGEMMSTPVGNMDAGCAWLWIALIGTWASDSFAYFAGCTMGHVKLCEAISPKKTVEGLIGGVVGTMASVAALGYALSLPIVYMAVLGFFIALVATVGDLVESAMKRYTGIKDSGNIIPGHGGVWDRFDSVLFVVPFVYYFVQVFTFLNR</sequence>
<evidence type="ECO:0000256" key="14">
    <source>
        <dbReference type="ARBA" id="ARBA00023098"/>
    </source>
</evidence>
<evidence type="ECO:0000256" key="10">
    <source>
        <dbReference type="ARBA" id="ARBA00022679"/>
    </source>
</evidence>
<keyword evidence="15 19" id="KW-0472">Membrane</keyword>
<reference evidence="20 21" key="1">
    <citation type="submission" date="2016-11" db="EMBL/GenBank/DDBJ databases">
        <authorList>
            <person name="Jaros S."/>
            <person name="Januszkiewicz K."/>
            <person name="Wedrychowicz H."/>
        </authorList>
    </citation>
    <scope>NUCLEOTIDE SEQUENCE [LARGE SCALE GENOMIC DNA]</scope>
    <source>
        <strain evidence="20 21">DSM 10502</strain>
    </source>
</reference>
<keyword evidence="13 19" id="KW-1133">Transmembrane helix</keyword>
<comment type="pathway">
    <text evidence="3 18">Phospholipid metabolism; CDP-diacylglycerol biosynthesis; CDP-diacylglycerol from sn-glycerol 3-phosphate: step 3/3.</text>
</comment>
<evidence type="ECO:0000256" key="3">
    <source>
        <dbReference type="ARBA" id="ARBA00005119"/>
    </source>
</evidence>
<dbReference type="PROSITE" id="PS01315">
    <property type="entry name" value="CDS"/>
    <property type="match status" value="1"/>
</dbReference>
<dbReference type="RefSeq" id="WP_072935198.1">
    <property type="nucleotide sequence ID" value="NZ_FQUG01000004.1"/>
</dbReference>
<feature type="transmembrane region" description="Helical" evidence="19">
    <location>
        <begin position="146"/>
        <end position="170"/>
    </location>
</feature>
<evidence type="ECO:0000256" key="8">
    <source>
        <dbReference type="ARBA" id="ARBA00022475"/>
    </source>
</evidence>
<evidence type="ECO:0000256" key="4">
    <source>
        <dbReference type="ARBA" id="ARBA00005189"/>
    </source>
</evidence>
<evidence type="ECO:0000313" key="20">
    <source>
        <dbReference type="EMBL" id="SHE76700.1"/>
    </source>
</evidence>
<comment type="catalytic activity">
    <reaction evidence="1 18">
        <text>a 1,2-diacyl-sn-glycero-3-phosphate + CTP + H(+) = a CDP-1,2-diacyl-sn-glycerol + diphosphate</text>
        <dbReference type="Rhea" id="RHEA:16229"/>
        <dbReference type="ChEBI" id="CHEBI:15378"/>
        <dbReference type="ChEBI" id="CHEBI:33019"/>
        <dbReference type="ChEBI" id="CHEBI:37563"/>
        <dbReference type="ChEBI" id="CHEBI:58332"/>
        <dbReference type="ChEBI" id="CHEBI:58608"/>
        <dbReference type="EC" id="2.7.7.41"/>
    </reaction>
</comment>
<dbReference type="Proteomes" id="UP000184404">
    <property type="component" value="Unassembled WGS sequence"/>
</dbReference>
<protein>
    <recommendedName>
        <fullName evidence="7 18">Phosphatidate cytidylyltransferase</fullName>
        <ecNumber evidence="6 18">2.7.7.41</ecNumber>
    </recommendedName>
</protein>
<dbReference type="OrthoDB" id="9799199at2"/>
<keyword evidence="14" id="KW-0443">Lipid metabolism</keyword>
<gene>
    <name evidence="20" type="ORF">SAMN02745190_01114</name>
</gene>
<comment type="pathway">
    <text evidence="4">Lipid metabolism.</text>
</comment>
<feature type="transmembrane region" description="Helical" evidence="19">
    <location>
        <begin position="6"/>
        <end position="39"/>
    </location>
</feature>
<dbReference type="EC" id="2.7.7.41" evidence="6 18"/>
<keyword evidence="17" id="KW-1208">Phospholipid metabolism</keyword>
<feature type="transmembrane region" description="Helical" evidence="19">
    <location>
        <begin position="182"/>
        <end position="201"/>
    </location>
</feature>
<comment type="subcellular location">
    <subcellularLocation>
        <location evidence="2">Cell membrane</location>
        <topology evidence="2">Multi-pass membrane protein</topology>
    </subcellularLocation>
</comment>
<evidence type="ECO:0000256" key="6">
    <source>
        <dbReference type="ARBA" id="ARBA00012487"/>
    </source>
</evidence>
<proteinExistence type="inferred from homology"/>
<dbReference type="Pfam" id="PF01148">
    <property type="entry name" value="CTP_transf_1"/>
    <property type="match status" value="1"/>
</dbReference>
<dbReference type="STRING" id="1123243.SAMN02745190_01114"/>
<feature type="transmembrane region" description="Helical" evidence="19">
    <location>
        <begin position="77"/>
        <end position="95"/>
    </location>
</feature>
<dbReference type="AlphaFoldDB" id="A0A1M4W6C1"/>
<dbReference type="PANTHER" id="PTHR46382">
    <property type="entry name" value="PHOSPHATIDATE CYTIDYLYLTRANSFERASE"/>
    <property type="match status" value="1"/>
</dbReference>
<keyword evidence="10 18" id="KW-0808">Transferase</keyword>
<dbReference type="EMBL" id="FQUG01000004">
    <property type="protein sequence ID" value="SHE76700.1"/>
    <property type="molecule type" value="Genomic_DNA"/>
</dbReference>
<evidence type="ECO:0000256" key="2">
    <source>
        <dbReference type="ARBA" id="ARBA00004651"/>
    </source>
</evidence>
<evidence type="ECO:0000256" key="9">
    <source>
        <dbReference type="ARBA" id="ARBA00022516"/>
    </source>
</evidence>
<evidence type="ECO:0000256" key="1">
    <source>
        <dbReference type="ARBA" id="ARBA00001698"/>
    </source>
</evidence>
<keyword evidence="21" id="KW-1185">Reference proteome</keyword>
<dbReference type="UniPathway" id="UPA00557">
    <property type="reaction ID" value="UER00614"/>
</dbReference>
<evidence type="ECO:0000256" key="16">
    <source>
        <dbReference type="ARBA" id="ARBA00023209"/>
    </source>
</evidence>
<evidence type="ECO:0000256" key="19">
    <source>
        <dbReference type="SAM" id="Phobius"/>
    </source>
</evidence>
<dbReference type="GO" id="GO:0016024">
    <property type="term" value="P:CDP-diacylglycerol biosynthetic process"/>
    <property type="evidence" value="ECO:0007669"/>
    <property type="project" value="UniProtKB-UniPathway"/>
</dbReference>
<keyword evidence="8" id="KW-1003">Cell membrane</keyword>
<evidence type="ECO:0000256" key="12">
    <source>
        <dbReference type="ARBA" id="ARBA00022695"/>
    </source>
</evidence>
<keyword evidence="16" id="KW-0594">Phospholipid biosynthesis</keyword>
<dbReference type="InterPro" id="IPR000374">
    <property type="entry name" value="PC_trans"/>
</dbReference>
<evidence type="ECO:0000256" key="17">
    <source>
        <dbReference type="ARBA" id="ARBA00023264"/>
    </source>
</evidence>
<evidence type="ECO:0000256" key="5">
    <source>
        <dbReference type="ARBA" id="ARBA00010185"/>
    </source>
</evidence>
<dbReference type="GO" id="GO:0004605">
    <property type="term" value="F:phosphatidate cytidylyltransferase activity"/>
    <property type="evidence" value="ECO:0007669"/>
    <property type="project" value="UniProtKB-EC"/>
</dbReference>
<keyword evidence="9" id="KW-0444">Lipid biosynthesis</keyword>